<dbReference type="AlphaFoldDB" id="A0A8R7TIV2"/>
<reference evidence="1" key="3">
    <citation type="submission" date="2022-06" db="UniProtKB">
        <authorList>
            <consortium name="EnsemblPlants"/>
        </authorList>
    </citation>
    <scope>IDENTIFICATION</scope>
</reference>
<dbReference type="Proteomes" id="UP000015106">
    <property type="component" value="Chromosome 2"/>
</dbReference>
<proteinExistence type="predicted"/>
<protein>
    <submittedName>
        <fullName evidence="1">Uncharacterized protein</fullName>
    </submittedName>
</protein>
<accession>A0A8R7TIV2</accession>
<dbReference type="EnsemblPlants" id="TuG1812G0200003533.01.T01">
    <property type="protein sequence ID" value="TuG1812G0200003533.01.T01.cds288125"/>
    <property type="gene ID" value="TuG1812G0200003533.01"/>
</dbReference>
<sequence length="35" mass="3965">MSAQALRQRLFVGCSSLTPVHQKFLIIAVSLVRFF</sequence>
<reference evidence="2" key="1">
    <citation type="journal article" date="2013" name="Nature">
        <title>Draft genome of the wheat A-genome progenitor Triticum urartu.</title>
        <authorList>
            <person name="Ling H.Q."/>
            <person name="Zhao S."/>
            <person name="Liu D."/>
            <person name="Wang J."/>
            <person name="Sun H."/>
            <person name="Zhang C."/>
            <person name="Fan H."/>
            <person name="Li D."/>
            <person name="Dong L."/>
            <person name="Tao Y."/>
            <person name="Gao C."/>
            <person name="Wu H."/>
            <person name="Li Y."/>
            <person name="Cui Y."/>
            <person name="Guo X."/>
            <person name="Zheng S."/>
            <person name="Wang B."/>
            <person name="Yu K."/>
            <person name="Liang Q."/>
            <person name="Yang W."/>
            <person name="Lou X."/>
            <person name="Chen J."/>
            <person name="Feng M."/>
            <person name="Jian J."/>
            <person name="Zhang X."/>
            <person name="Luo G."/>
            <person name="Jiang Y."/>
            <person name="Liu J."/>
            <person name="Wang Z."/>
            <person name="Sha Y."/>
            <person name="Zhang B."/>
            <person name="Wu H."/>
            <person name="Tang D."/>
            <person name="Shen Q."/>
            <person name="Xue P."/>
            <person name="Zou S."/>
            <person name="Wang X."/>
            <person name="Liu X."/>
            <person name="Wang F."/>
            <person name="Yang Y."/>
            <person name="An X."/>
            <person name="Dong Z."/>
            <person name="Zhang K."/>
            <person name="Zhang X."/>
            <person name="Luo M.C."/>
            <person name="Dvorak J."/>
            <person name="Tong Y."/>
            <person name="Wang J."/>
            <person name="Yang H."/>
            <person name="Li Z."/>
            <person name="Wang D."/>
            <person name="Zhang A."/>
            <person name="Wang J."/>
        </authorList>
    </citation>
    <scope>NUCLEOTIDE SEQUENCE</scope>
    <source>
        <strain evidence="2">cv. G1812</strain>
    </source>
</reference>
<dbReference type="Gramene" id="TuG1812G0200003533.01.T01">
    <property type="protein sequence ID" value="TuG1812G0200003533.01.T01.cds288125"/>
    <property type="gene ID" value="TuG1812G0200003533.01"/>
</dbReference>
<evidence type="ECO:0000313" key="2">
    <source>
        <dbReference type="Proteomes" id="UP000015106"/>
    </source>
</evidence>
<reference evidence="1" key="2">
    <citation type="submission" date="2018-03" db="EMBL/GenBank/DDBJ databases">
        <title>The Triticum urartu genome reveals the dynamic nature of wheat genome evolution.</title>
        <authorList>
            <person name="Ling H."/>
            <person name="Ma B."/>
            <person name="Shi X."/>
            <person name="Liu H."/>
            <person name="Dong L."/>
            <person name="Sun H."/>
            <person name="Cao Y."/>
            <person name="Gao Q."/>
            <person name="Zheng S."/>
            <person name="Li Y."/>
            <person name="Yu Y."/>
            <person name="Du H."/>
            <person name="Qi M."/>
            <person name="Li Y."/>
            <person name="Yu H."/>
            <person name="Cui Y."/>
            <person name="Wang N."/>
            <person name="Chen C."/>
            <person name="Wu H."/>
            <person name="Zhao Y."/>
            <person name="Zhang J."/>
            <person name="Li Y."/>
            <person name="Zhou W."/>
            <person name="Zhang B."/>
            <person name="Hu W."/>
            <person name="Eijk M."/>
            <person name="Tang J."/>
            <person name="Witsenboer H."/>
            <person name="Zhao S."/>
            <person name="Li Z."/>
            <person name="Zhang A."/>
            <person name="Wang D."/>
            <person name="Liang C."/>
        </authorList>
    </citation>
    <scope>NUCLEOTIDE SEQUENCE [LARGE SCALE GENOMIC DNA]</scope>
    <source>
        <strain evidence="1">cv. G1812</strain>
    </source>
</reference>
<keyword evidence="2" id="KW-1185">Reference proteome</keyword>
<name>A0A8R7TIV2_TRIUA</name>
<organism evidence="1 2">
    <name type="scientific">Triticum urartu</name>
    <name type="common">Red wild einkorn</name>
    <name type="synonym">Crithodium urartu</name>
    <dbReference type="NCBI Taxonomy" id="4572"/>
    <lineage>
        <taxon>Eukaryota</taxon>
        <taxon>Viridiplantae</taxon>
        <taxon>Streptophyta</taxon>
        <taxon>Embryophyta</taxon>
        <taxon>Tracheophyta</taxon>
        <taxon>Spermatophyta</taxon>
        <taxon>Magnoliopsida</taxon>
        <taxon>Liliopsida</taxon>
        <taxon>Poales</taxon>
        <taxon>Poaceae</taxon>
        <taxon>BOP clade</taxon>
        <taxon>Pooideae</taxon>
        <taxon>Triticodae</taxon>
        <taxon>Triticeae</taxon>
        <taxon>Triticinae</taxon>
        <taxon>Triticum</taxon>
    </lineage>
</organism>
<evidence type="ECO:0000313" key="1">
    <source>
        <dbReference type="EnsemblPlants" id="TuG1812G0200003533.01.T01.cds288125"/>
    </source>
</evidence>